<feature type="compositionally biased region" description="Basic and acidic residues" evidence="1">
    <location>
        <begin position="31"/>
        <end position="47"/>
    </location>
</feature>
<gene>
    <name evidence="2" type="ORF">MmTuc01_2929</name>
</gene>
<evidence type="ECO:0000313" key="3">
    <source>
        <dbReference type="Proteomes" id="UP000011718"/>
    </source>
</evidence>
<feature type="compositionally biased region" description="Basic residues" evidence="1">
    <location>
        <begin position="18"/>
        <end position="30"/>
    </location>
</feature>
<sequence length="47" mass="5464">MSSPGKSGCTEPENRATGKWKNRKEKIRGKTKLEKNKNMRNKNDCKR</sequence>
<dbReference type="AlphaFoldDB" id="M1Q0V2"/>
<reference evidence="2 3" key="1">
    <citation type="journal article" date="2013" name="Genome Announc.">
        <title>Complete Genome of a Methanosarcina mazei Strain Isolated from Sediment Samples from an Amazonian Flooded Area.</title>
        <authorList>
            <person name="Assis das Gracas D."/>
            <person name="Thiago Juca Ramos R."/>
            <person name="Vieira Araujo A.C."/>
            <person name="Zahlouth R."/>
            <person name="Ribeiro Carneiro A."/>
            <person name="Souza Lopes T."/>
            <person name="Azevedo Barauna R."/>
            <person name="Azevedo V."/>
            <person name="Cruz Schneider M.P."/>
            <person name="Pellizari V.H."/>
            <person name="Silva A."/>
        </authorList>
    </citation>
    <scope>NUCLEOTIDE SEQUENCE [LARGE SCALE GENOMIC DNA]</scope>
    <source>
        <strain evidence="2 3">Tuc01</strain>
    </source>
</reference>
<evidence type="ECO:0000256" key="1">
    <source>
        <dbReference type="SAM" id="MobiDB-lite"/>
    </source>
</evidence>
<organism evidence="2 3">
    <name type="scientific">Methanosarcina mazei Tuc01</name>
    <dbReference type="NCBI Taxonomy" id="1236903"/>
    <lineage>
        <taxon>Archaea</taxon>
        <taxon>Methanobacteriati</taxon>
        <taxon>Methanobacteriota</taxon>
        <taxon>Stenosarchaea group</taxon>
        <taxon>Methanomicrobia</taxon>
        <taxon>Methanosarcinales</taxon>
        <taxon>Methanosarcinaceae</taxon>
        <taxon>Methanosarcina</taxon>
    </lineage>
</organism>
<dbReference type="EMBL" id="CP004144">
    <property type="protein sequence ID" value="AGF98201.1"/>
    <property type="molecule type" value="Genomic_DNA"/>
</dbReference>
<dbReference type="BioCyc" id="MMAZ1236903:G139K-2786-MONOMER"/>
<protein>
    <submittedName>
        <fullName evidence="2">Uncharacterized protein</fullName>
    </submittedName>
</protein>
<feature type="region of interest" description="Disordered" evidence="1">
    <location>
        <begin position="1"/>
        <end position="47"/>
    </location>
</feature>
<proteinExistence type="predicted"/>
<dbReference type="KEGG" id="mmaz:MmTuc01_2929"/>
<dbReference type="Proteomes" id="UP000011718">
    <property type="component" value="Chromosome"/>
</dbReference>
<accession>M1Q0V2</accession>
<dbReference type="HOGENOM" id="CLU_3163143_0_0_2"/>
<evidence type="ECO:0000313" key="2">
    <source>
        <dbReference type="EMBL" id="AGF98201.1"/>
    </source>
</evidence>
<name>M1Q0V2_METMZ</name>